<dbReference type="EMBL" id="CP021112">
    <property type="protein sequence ID" value="ARQ02945.1"/>
    <property type="molecule type" value="Genomic_DNA"/>
</dbReference>
<dbReference type="Gene3D" id="3.10.129.10">
    <property type="entry name" value="Hotdog Thioesterase"/>
    <property type="match status" value="1"/>
</dbReference>
<gene>
    <name evidence="2" type="ORF">CAK95_13450</name>
</gene>
<accession>A0A1W7A1Q1</accession>
<dbReference type="InterPro" id="IPR052342">
    <property type="entry name" value="MCH/BMMD"/>
</dbReference>
<evidence type="ECO:0000313" key="2">
    <source>
        <dbReference type="EMBL" id="ARQ02945.1"/>
    </source>
</evidence>
<keyword evidence="3" id="KW-1185">Reference proteome</keyword>
<dbReference type="Proteomes" id="UP000194137">
    <property type="component" value="Chromosome"/>
</dbReference>
<dbReference type="InterPro" id="IPR029069">
    <property type="entry name" value="HotDog_dom_sf"/>
</dbReference>
<dbReference type="Pfam" id="PF01575">
    <property type="entry name" value="MaoC_dehydratas"/>
    <property type="match status" value="1"/>
</dbReference>
<dbReference type="PANTHER" id="PTHR43664">
    <property type="entry name" value="MONOAMINE OXIDASE-RELATED"/>
    <property type="match status" value="1"/>
</dbReference>
<proteinExistence type="predicted"/>
<reference evidence="2 3" key="1">
    <citation type="submission" date="2017-05" db="EMBL/GenBank/DDBJ databases">
        <title>Full genome sequence of Pseudorhodoplanes sinuspersici.</title>
        <authorList>
            <person name="Dastgheib S.M.M."/>
            <person name="Shavandi M."/>
            <person name="Tirandaz H."/>
        </authorList>
    </citation>
    <scope>NUCLEOTIDE SEQUENCE [LARGE SCALE GENOMIC DNA]</scope>
    <source>
        <strain evidence="2 3">RIPI110</strain>
    </source>
</reference>
<evidence type="ECO:0000313" key="3">
    <source>
        <dbReference type="Proteomes" id="UP000194137"/>
    </source>
</evidence>
<feature type="domain" description="MaoC-like" evidence="1">
    <location>
        <begin position="21"/>
        <end position="124"/>
    </location>
</feature>
<dbReference type="InterPro" id="IPR002539">
    <property type="entry name" value="MaoC-like_dom"/>
</dbReference>
<evidence type="ECO:0000259" key="1">
    <source>
        <dbReference type="Pfam" id="PF01575"/>
    </source>
</evidence>
<dbReference type="OrthoDB" id="9797938at2"/>
<dbReference type="SUPFAM" id="SSF54637">
    <property type="entry name" value="Thioesterase/thiol ester dehydrase-isomerase"/>
    <property type="match status" value="1"/>
</dbReference>
<organism evidence="2 3">
    <name type="scientific">Pseudorhodoplanes sinuspersici</name>
    <dbReference type="NCBI Taxonomy" id="1235591"/>
    <lineage>
        <taxon>Bacteria</taxon>
        <taxon>Pseudomonadati</taxon>
        <taxon>Pseudomonadota</taxon>
        <taxon>Alphaproteobacteria</taxon>
        <taxon>Hyphomicrobiales</taxon>
        <taxon>Pseudorhodoplanes</taxon>
    </lineage>
</organism>
<dbReference type="PANTHER" id="PTHR43664:SF1">
    <property type="entry name" value="BETA-METHYLMALYL-COA DEHYDRATASE"/>
    <property type="match status" value="1"/>
</dbReference>
<name>A0A1W7A1Q1_9HYPH</name>
<sequence length="161" mass="18219">MKFFEDLHVGERVLLGSHLFTADDIKTFAAQYDPQRFHVDEEQGRLSPYGALIASGWHTGSIWMRKLVDYHKGEIEAFRERGEQVPALGPSPGFRELKWHKPVFAGDTVTYAIEVVAKRVSQSRPRFGIIETLATGDNQNGARVISFISTTFIERRSTPPE</sequence>
<dbReference type="STRING" id="1235591.CAK95_13450"/>
<dbReference type="KEGG" id="psin:CAK95_13450"/>
<dbReference type="CDD" id="cd03454">
    <property type="entry name" value="YdeM"/>
    <property type="match status" value="1"/>
</dbReference>
<protein>
    <submittedName>
        <fullName evidence="2">Dehydratase</fullName>
    </submittedName>
</protein>
<dbReference type="AlphaFoldDB" id="A0A1W7A1Q1"/>